<evidence type="ECO:0000256" key="6">
    <source>
        <dbReference type="ARBA" id="ARBA00022692"/>
    </source>
</evidence>
<comment type="caution">
    <text evidence="10">The sequence shown here is derived from an EMBL/GenBank/DDBJ whole genome shotgun (WGS) entry which is preliminary data.</text>
</comment>
<keyword evidence="11" id="KW-1185">Reference proteome</keyword>
<evidence type="ECO:0000256" key="1">
    <source>
        <dbReference type="ARBA" id="ARBA00004651"/>
    </source>
</evidence>
<comment type="subcellular location">
    <subcellularLocation>
        <location evidence="1 9">Cell membrane</location>
        <topology evidence="1 9">Multi-pass membrane protein</topology>
    </subcellularLocation>
</comment>
<evidence type="ECO:0000256" key="9">
    <source>
        <dbReference type="HAMAP-Rule" id="MF_00024"/>
    </source>
</evidence>
<evidence type="ECO:0000256" key="8">
    <source>
        <dbReference type="ARBA" id="ARBA00023136"/>
    </source>
</evidence>
<evidence type="ECO:0000313" key="10">
    <source>
        <dbReference type="EMBL" id="GGK18948.1"/>
    </source>
</evidence>
<protein>
    <recommendedName>
        <fullName evidence="9">Cobalamin biosynthesis protein CobD</fullName>
    </recommendedName>
</protein>
<dbReference type="HAMAP" id="MF_00024">
    <property type="entry name" value="CobD_CbiB"/>
    <property type="match status" value="1"/>
</dbReference>
<reference evidence="10 11" key="1">
    <citation type="journal article" date="2014" name="Int. J. Syst. Evol. Microbiol.">
        <title>Complete genome sequence of Corynebacterium casei LMG S-19264T (=DSM 44701T), isolated from a smear-ripened cheese.</title>
        <authorList>
            <consortium name="US DOE Joint Genome Institute (JGI-PGF)"/>
            <person name="Walter F."/>
            <person name="Albersmeier A."/>
            <person name="Kalinowski J."/>
            <person name="Ruckert C."/>
        </authorList>
    </citation>
    <scope>NUCLEOTIDE SEQUENCE [LARGE SCALE GENOMIC DNA]</scope>
    <source>
        <strain evidence="10 11">CGMCC 1.9161</strain>
    </source>
</reference>
<dbReference type="EMBL" id="BMMF01000001">
    <property type="protein sequence ID" value="GGK18948.1"/>
    <property type="molecule type" value="Genomic_DNA"/>
</dbReference>
<evidence type="ECO:0000256" key="3">
    <source>
        <dbReference type="ARBA" id="ARBA00006263"/>
    </source>
</evidence>
<keyword evidence="8 9" id="KW-0472">Membrane</keyword>
<evidence type="ECO:0000256" key="5">
    <source>
        <dbReference type="ARBA" id="ARBA00022573"/>
    </source>
</evidence>
<feature type="transmembrane region" description="Helical" evidence="9">
    <location>
        <begin position="307"/>
        <end position="325"/>
    </location>
</feature>
<dbReference type="Proteomes" id="UP000600449">
    <property type="component" value="Unassembled WGS sequence"/>
</dbReference>
<feature type="transmembrane region" description="Helical" evidence="9">
    <location>
        <begin position="55"/>
        <end position="76"/>
    </location>
</feature>
<dbReference type="InterPro" id="IPR004485">
    <property type="entry name" value="Cobalamin_biosynth_CobD/CbiB"/>
</dbReference>
<comment type="function">
    <text evidence="9">Converts cobyric acid to cobinamide by the addition of aminopropanol on the F carboxylic group.</text>
</comment>
<accession>A0A917Q3L1</accession>
<evidence type="ECO:0000256" key="7">
    <source>
        <dbReference type="ARBA" id="ARBA00022989"/>
    </source>
</evidence>
<keyword evidence="6 9" id="KW-0812">Transmembrane</keyword>
<feature type="transmembrane region" description="Helical" evidence="9">
    <location>
        <begin position="82"/>
        <end position="103"/>
    </location>
</feature>
<keyword evidence="5 9" id="KW-0169">Cobalamin biosynthesis</keyword>
<comment type="pathway">
    <text evidence="2 9">Cofactor biosynthesis; adenosylcobalamin biosynthesis.</text>
</comment>
<proteinExistence type="inferred from homology"/>
<comment type="caution">
    <text evidence="9">Lacks conserved residue(s) required for the propagation of feature annotation.</text>
</comment>
<dbReference type="GO" id="GO:0009236">
    <property type="term" value="P:cobalamin biosynthetic process"/>
    <property type="evidence" value="ECO:0007669"/>
    <property type="project" value="UniProtKB-UniRule"/>
</dbReference>
<dbReference type="GO" id="GO:0005886">
    <property type="term" value="C:plasma membrane"/>
    <property type="evidence" value="ECO:0007669"/>
    <property type="project" value="UniProtKB-SubCell"/>
</dbReference>
<dbReference type="NCBIfam" id="TIGR00380">
    <property type="entry name" value="cobal_cbiB"/>
    <property type="match status" value="1"/>
</dbReference>
<dbReference type="PANTHER" id="PTHR34308:SF1">
    <property type="entry name" value="COBALAMIN BIOSYNTHESIS PROTEIN CBIB"/>
    <property type="match status" value="1"/>
</dbReference>
<gene>
    <name evidence="9 10" type="primary">cobD</name>
    <name evidence="10" type="ORF">GCM10011322_02090</name>
</gene>
<evidence type="ECO:0000256" key="4">
    <source>
        <dbReference type="ARBA" id="ARBA00022475"/>
    </source>
</evidence>
<dbReference type="AlphaFoldDB" id="A0A917Q3L1"/>
<dbReference type="GO" id="GO:0048472">
    <property type="term" value="F:threonine-phosphate decarboxylase activity"/>
    <property type="evidence" value="ECO:0007669"/>
    <property type="project" value="InterPro"/>
</dbReference>
<evidence type="ECO:0000256" key="2">
    <source>
        <dbReference type="ARBA" id="ARBA00004953"/>
    </source>
</evidence>
<dbReference type="PANTHER" id="PTHR34308">
    <property type="entry name" value="COBALAMIN BIOSYNTHESIS PROTEIN CBIB"/>
    <property type="match status" value="1"/>
</dbReference>
<dbReference type="GO" id="GO:0015420">
    <property type="term" value="F:ABC-type vitamin B12 transporter activity"/>
    <property type="evidence" value="ECO:0007669"/>
    <property type="project" value="UniProtKB-UniRule"/>
</dbReference>
<comment type="similarity">
    <text evidence="3 9">Belongs to the CobD/CbiB family.</text>
</comment>
<dbReference type="RefSeq" id="WP_188908567.1">
    <property type="nucleotide sequence ID" value="NZ_BMMF01000001.1"/>
</dbReference>
<evidence type="ECO:0000313" key="11">
    <source>
        <dbReference type="Proteomes" id="UP000600449"/>
    </source>
</evidence>
<dbReference type="Pfam" id="PF03186">
    <property type="entry name" value="CobD_Cbib"/>
    <property type="match status" value="1"/>
</dbReference>
<keyword evidence="4 9" id="KW-1003">Cell membrane</keyword>
<name>A0A917Q3L1_9HYPH</name>
<keyword evidence="7 9" id="KW-1133">Transmembrane helix</keyword>
<organism evidence="10 11">
    <name type="scientific">Salinarimonas ramus</name>
    <dbReference type="NCBI Taxonomy" id="690164"/>
    <lineage>
        <taxon>Bacteria</taxon>
        <taxon>Pseudomonadati</taxon>
        <taxon>Pseudomonadota</taxon>
        <taxon>Alphaproteobacteria</taxon>
        <taxon>Hyphomicrobiales</taxon>
        <taxon>Salinarimonadaceae</taxon>
        <taxon>Salinarimonas</taxon>
    </lineage>
</organism>
<sequence>MLAEPLALLTLALMVEAAIGYPRRVYNAIGHPVTWIGALIAALDRDLNREDASPAARRIAGFLALIAILAVPGALALAVQTILAGIGLVGLLVAAVLASSLLAQRSLHEHVAAVRDGLREGGLEGGRWAVSMIVGRNPESLDAAGVSRAAIESLAENFSDGIVAPAFWLGVGGLPGGVLYKAANTADSMIGHRTPRHEAFGWAAARFDDLINLPASRLAALLIVGAAALHPHASAGKAWSAIRRDAGKHRSPNAGWPEAAMAGALGLRLAGPRTYGDTTVEDHWMGDGRAEADAADIDRALALYRTACGLLLGLAALLAVTALALSR</sequence>